<organism evidence="2 3">
    <name type="scientific">Candidatus Venteria ishoeyi</name>
    <dbReference type="NCBI Taxonomy" id="1899563"/>
    <lineage>
        <taxon>Bacteria</taxon>
        <taxon>Pseudomonadati</taxon>
        <taxon>Pseudomonadota</taxon>
        <taxon>Gammaproteobacteria</taxon>
        <taxon>Thiotrichales</taxon>
        <taxon>Thiotrichaceae</taxon>
        <taxon>Venteria</taxon>
    </lineage>
</organism>
<dbReference type="InterPro" id="IPR011990">
    <property type="entry name" value="TPR-like_helical_dom_sf"/>
</dbReference>
<gene>
    <name evidence="2" type="ORF">MBHS_03408</name>
</gene>
<protein>
    <submittedName>
        <fullName evidence="2">CHAT domain protein</fullName>
    </submittedName>
</protein>
<dbReference type="OrthoDB" id="5558589at2"/>
<accession>A0A1H6FBS2</accession>
<dbReference type="EMBL" id="FMSV02000533">
    <property type="protein sequence ID" value="SEH07532.1"/>
    <property type="molecule type" value="Genomic_DNA"/>
</dbReference>
<feature type="domain" description="CHAT" evidence="1">
    <location>
        <begin position="552"/>
        <end position="824"/>
    </location>
</feature>
<evidence type="ECO:0000313" key="3">
    <source>
        <dbReference type="Proteomes" id="UP000236724"/>
    </source>
</evidence>
<dbReference type="PANTHER" id="PTHR10098:SF112">
    <property type="entry name" value="SLR0380 PROTEIN"/>
    <property type="match status" value="1"/>
</dbReference>
<keyword evidence="3" id="KW-1185">Reference proteome</keyword>
<dbReference type="PANTHER" id="PTHR10098">
    <property type="entry name" value="RAPSYN-RELATED"/>
    <property type="match status" value="1"/>
</dbReference>
<dbReference type="InterPro" id="IPR024983">
    <property type="entry name" value="CHAT_dom"/>
</dbReference>
<dbReference type="AlphaFoldDB" id="A0A1H6FBS2"/>
<name>A0A1H6FBS2_9GAMM</name>
<dbReference type="Proteomes" id="UP000236724">
    <property type="component" value="Unassembled WGS sequence"/>
</dbReference>
<evidence type="ECO:0000259" key="1">
    <source>
        <dbReference type="Pfam" id="PF12770"/>
    </source>
</evidence>
<dbReference type="SUPFAM" id="SSF48452">
    <property type="entry name" value="TPR-like"/>
    <property type="match status" value="1"/>
</dbReference>
<dbReference type="Gene3D" id="1.25.40.10">
    <property type="entry name" value="Tetratricopeptide repeat domain"/>
    <property type="match status" value="1"/>
</dbReference>
<dbReference type="Pfam" id="PF12770">
    <property type="entry name" value="CHAT"/>
    <property type="match status" value="1"/>
</dbReference>
<proteinExistence type="predicted"/>
<sequence length="826" mass="94151">MLHSHYFLQKISVWLGANKNQREAKAVFSHFKLSKSVKKKLLRNTIYCFLFWLLPVYSSAQSEAHCQALLQPLPEPAQVAQTATALQRWQQGIRAYEQQRYAQAIGLWRSLCQNPPAGISTIRLHRHLAAAYLESGRLSTAWKTLQKVLTQVETAPAESQALFFSQLADVLQRLQRPAQAHAYLQRAELAAKTSGDAKIRAQVRNLRANWHYAHENYQQALLDYLSASQYLLAQGLHEQRPEHEPLFLDIQINQLRTRWQLQEQPDIKAITQLFQQIRSLSKVQQSAALLSLGQLLLNISAAQKTTLKSLRPLTQQILQMALQQTQMLDKGKNQALQQSWALGYLAQLYEQNHQLKLARHFNQQALFFSQEQPQSRYLWEWQQGRLLHAQGRMDAAVAAYRKALDSLQPIRAALLTQRNAHEVFYQRIRPVYYGLADLLLQRAEKITVPAQKKQWLQQAQNTLERMKAAELDNYFQDACLTQPKVSRLEKLDAHTAVLYPIILPDRLVLLLSLPDGLHQFTTQIDAASINQALRQLQHHLQNIRHYRFISQSRKLYQWLISPILEDLKAQQINTLITVPDGALRMVPMAALHDGKQFLIQQFALATTPGLKLTQPRPLSYAMDNGGLSILLDGLSEARAGFAPLPNVEQELDTIRQLFPRHTILLNQDFSLEQVSKALQQQAYPIIHIASHGQFNADPQETFILTHDDKLTMNRLEQLLGLNRYREEAVELLTLSACQTAVGDERAALGLAGVAIKAGARSALASLWFVNDEATGALVSGFYRHLVENPQQSKAQALQQAQIELLKQRRFRHPAFWAPFLLIGNWL</sequence>
<evidence type="ECO:0000313" key="2">
    <source>
        <dbReference type="EMBL" id="SEH07532.1"/>
    </source>
</evidence>
<reference evidence="2 3" key="1">
    <citation type="submission" date="2016-10" db="EMBL/GenBank/DDBJ databases">
        <authorList>
            <person name="de Groot N.N."/>
        </authorList>
    </citation>
    <scope>NUCLEOTIDE SEQUENCE [LARGE SCALE GENOMIC DNA]</scope>
    <source>
        <strain evidence="2">MBHS1</strain>
    </source>
</reference>